<comment type="caution">
    <text evidence="2">The sequence shown here is derived from an EMBL/GenBank/DDBJ whole genome shotgun (WGS) entry which is preliminary data.</text>
</comment>
<evidence type="ECO:0000313" key="2">
    <source>
        <dbReference type="EMBL" id="NYG20459.1"/>
    </source>
</evidence>
<organism evidence="2 3">
    <name type="scientific">Agromyces hippuratus</name>
    <dbReference type="NCBI Taxonomy" id="286438"/>
    <lineage>
        <taxon>Bacteria</taxon>
        <taxon>Bacillati</taxon>
        <taxon>Actinomycetota</taxon>
        <taxon>Actinomycetes</taxon>
        <taxon>Micrococcales</taxon>
        <taxon>Microbacteriaceae</taxon>
        <taxon>Agromyces</taxon>
    </lineage>
</organism>
<dbReference type="EMBL" id="JACCFI010000001">
    <property type="protein sequence ID" value="NYG20459.1"/>
    <property type="molecule type" value="Genomic_DNA"/>
</dbReference>
<keyword evidence="3" id="KW-1185">Reference proteome</keyword>
<evidence type="ECO:0000256" key="1">
    <source>
        <dbReference type="SAM" id="Phobius"/>
    </source>
</evidence>
<protein>
    <submittedName>
        <fullName evidence="2">Uncharacterized protein</fullName>
    </submittedName>
</protein>
<evidence type="ECO:0000313" key="3">
    <source>
        <dbReference type="Proteomes" id="UP000549066"/>
    </source>
</evidence>
<dbReference type="Proteomes" id="UP000549066">
    <property type="component" value="Unassembled WGS sequence"/>
</dbReference>
<proteinExistence type="predicted"/>
<accession>A0A852WR44</accession>
<keyword evidence="1" id="KW-0472">Membrane</keyword>
<keyword evidence="1" id="KW-1133">Transmembrane helix</keyword>
<feature type="transmembrane region" description="Helical" evidence="1">
    <location>
        <begin position="32"/>
        <end position="50"/>
    </location>
</feature>
<name>A0A852WR44_9MICO</name>
<gene>
    <name evidence="2" type="ORF">BJY17_001206</name>
</gene>
<keyword evidence="1" id="KW-0812">Transmembrane</keyword>
<dbReference type="AlphaFoldDB" id="A0A852WR44"/>
<reference evidence="2 3" key="1">
    <citation type="submission" date="2020-07" db="EMBL/GenBank/DDBJ databases">
        <title>Sequencing the genomes of 1000 actinobacteria strains.</title>
        <authorList>
            <person name="Klenk H.-P."/>
        </authorList>
    </citation>
    <scope>NUCLEOTIDE SEQUENCE [LARGE SCALE GENOMIC DNA]</scope>
    <source>
        <strain evidence="2 3">DSM 8598</strain>
    </source>
</reference>
<dbReference type="RefSeq" id="WP_179550575.1">
    <property type="nucleotide sequence ID" value="NZ_JACCFI010000001.1"/>
</dbReference>
<sequence>MPNMVDVILQGFANALLGLVHAFETNPWPFILVGILAILMITGPFIRRAIRRRS</sequence>